<proteinExistence type="inferred from homology"/>
<dbReference type="PANTHER" id="PTHR46206:SF5">
    <property type="entry name" value="P450, PUTATIVE (EUROFUNG)-RELATED"/>
    <property type="match status" value="1"/>
</dbReference>
<dbReference type="GO" id="GO:0004497">
    <property type="term" value="F:monooxygenase activity"/>
    <property type="evidence" value="ECO:0007669"/>
    <property type="project" value="UniProtKB-KW"/>
</dbReference>
<comment type="subcellular location">
    <subcellularLocation>
        <location evidence="2">Membrane</location>
    </subcellularLocation>
</comment>
<sequence>MYVETFCEQFVPAPLVAQPSISNLSSVQMTVASTVLPSTSNLSSVQMTVASTVLPSTSNLSFATASHDLHWRWYYIIYLLLAWQIAAVFWKFWWKAPSNVTIAAYPTPLGRWLTALRMIVDSETLLQKAYDSSHGKPFAIPMTDRWIVFVSDRDQLKQLECEPESLLSMEEALHELAFTEPILGHLQVPPEHKGPKSEAFRVMIGVLKNKLRSNVPAMSNAFQMRIRDAVALEVTPPNDKCVQDHGDWQKVRLMPALLRIFTRVNLLAFIGEDQADRLEVYDNVMSFFWSCAKAFPILNLTPGFLLPLIGPIAMGWGVTRHKVYDLLLWLTCQTLEGEDSCDGKTQAQGHITQWTAEMTRLQDAAAVAKVTLGLLFASAFQVPMIAQFCIYSFCKHPEYHERLRAEAEECKDASFGSLNQEMPYLDSFVKETARLSPGPILSAPRTVMAPYTSSDGYHVPTGNWLAIPQLSLMRDESIWPRAAAFEGFRFVDEKNGTSETRLTHPSYEFPFWGSIRHACPARFYVSVVMKMILSHLIVDYEFKLADPTGRPYLTFGKTRLPNPFMTILVRKRSGGN</sequence>
<keyword evidence="6 12" id="KW-0479">Metal-binding</keyword>
<evidence type="ECO:0000256" key="8">
    <source>
        <dbReference type="ARBA" id="ARBA00023002"/>
    </source>
</evidence>
<dbReference type="InterPro" id="IPR001128">
    <property type="entry name" value="Cyt_P450"/>
</dbReference>
<dbReference type="OMA" id="GPIAMGW"/>
<evidence type="ECO:0000256" key="6">
    <source>
        <dbReference type="ARBA" id="ARBA00022723"/>
    </source>
</evidence>
<evidence type="ECO:0000256" key="3">
    <source>
        <dbReference type="ARBA" id="ARBA00010617"/>
    </source>
</evidence>
<dbReference type="PRINTS" id="PR00465">
    <property type="entry name" value="EP450IV"/>
</dbReference>
<reference evidence="15" key="1">
    <citation type="journal article" date="2014" name="BMC Genomics">
        <title>Genome characteristics reveal the impact of lichenization on lichen-forming fungus Endocarpon pusillum Hedwig (Verrucariales, Ascomycota).</title>
        <authorList>
            <person name="Wang Y.-Y."/>
            <person name="Liu B."/>
            <person name="Zhang X.-Y."/>
            <person name="Zhou Q.-M."/>
            <person name="Zhang T."/>
            <person name="Li H."/>
            <person name="Yu Y.-F."/>
            <person name="Zhang X.-L."/>
            <person name="Hao X.-Y."/>
            <person name="Wang M."/>
            <person name="Wang L."/>
            <person name="Wei J.-C."/>
        </authorList>
    </citation>
    <scope>NUCLEOTIDE SEQUENCE [LARGE SCALE GENOMIC DNA]</scope>
    <source>
        <strain evidence="15">Z07020 / HMAS-L-300199</strain>
    </source>
</reference>
<keyword evidence="9 12" id="KW-0408">Iron</keyword>
<keyword evidence="8" id="KW-0560">Oxidoreductase</keyword>
<keyword evidence="5 13" id="KW-0812">Transmembrane</keyword>
<evidence type="ECO:0000256" key="7">
    <source>
        <dbReference type="ARBA" id="ARBA00022989"/>
    </source>
</evidence>
<dbReference type="Proteomes" id="UP000019373">
    <property type="component" value="Unassembled WGS sequence"/>
</dbReference>
<evidence type="ECO:0000256" key="2">
    <source>
        <dbReference type="ARBA" id="ARBA00004370"/>
    </source>
</evidence>
<evidence type="ECO:0000256" key="5">
    <source>
        <dbReference type="ARBA" id="ARBA00022692"/>
    </source>
</evidence>
<dbReference type="AlphaFoldDB" id="U1GAZ3"/>
<dbReference type="HOGENOM" id="CLU_022195_0_2_1"/>
<evidence type="ECO:0000256" key="1">
    <source>
        <dbReference type="ARBA" id="ARBA00001971"/>
    </source>
</evidence>
<dbReference type="Pfam" id="PF00067">
    <property type="entry name" value="p450"/>
    <property type="match status" value="1"/>
</dbReference>
<keyword evidence="7 13" id="KW-1133">Transmembrane helix</keyword>
<dbReference type="GeneID" id="19236188"/>
<dbReference type="SUPFAM" id="SSF48264">
    <property type="entry name" value="Cytochrome P450"/>
    <property type="match status" value="1"/>
</dbReference>
<dbReference type="eggNOG" id="KOG0156">
    <property type="taxonomic scope" value="Eukaryota"/>
</dbReference>
<evidence type="ECO:0000256" key="13">
    <source>
        <dbReference type="SAM" id="Phobius"/>
    </source>
</evidence>
<dbReference type="GO" id="GO:0016705">
    <property type="term" value="F:oxidoreductase activity, acting on paired donors, with incorporation or reduction of molecular oxygen"/>
    <property type="evidence" value="ECO:0007669"/>
    <property type="project" value="InterPro"/>
</dbReference>
<dbReference type="RefSeq" id="XP_007805233.1">
    <property type="nucleotide sequence ID" value="XM_007807042.1"/>
</dbReference>
<dbReference type="GO" id="GO:0016020">
    <property type="term" value="C:membrane"/>
    <property type="evidence" value="ECO:0007669"/>
    <property type="project" value="UniProtKB-SubCell"/>
</dbReference>
<keyword evidence="11 13" id="KW-0472">Membrane</keyword>
<accession>U1GAZ3</accession>
<dbReference type="PANTHER" id="PTHR46206">
    <property type="entry name" value="CYTOCHROME P450"/>
    <property type="match status" value="1"/>
</dbReference>
<evidence type="ECO:0000256" key="11">
    <source>
        <dbReference type="ARBA" id="ARBA00023136"/>
    </source>
</evidence>
<keyword evidence="15" id="KW-1185">Reference proteome</keyword>
<organism evidence="14 15">
    <name type="scientific">Endocarpon pusillum (strain Z07020 / HMAS-L-300199)</name>
    <name type="common">Lichen-forming fungus</name>
    <dbReference type="NCBI Taxonomy" id="1263415"/>
    <lineage>
        <taxon>Eukaryota</taxon>
        <taxon>Fungi</taxon>
        <taxon>Dikarya</taxon>
        <taxon>Ascomycota</taxon>
        <taxon>Pezizomycotina</taxon>
        <taxon>Eurotiomycetes</taxon>
        <taxon>Chaetothyriomycetidae</taxon>
        <taxon>Verrucariales</taxon>
        <taxon>Verrucariaceae</taxon>
        <taxon>Endocarpon</taxon>
    </lineage>
</organism>
<feature type="transmembrane region" description="Helical" evidence="13">
    <location>
        <begin position="73"/>
        <end position="94"/>
    </location>
</feature>
<feature type="binding site" description="axial binding residue" evidence="12">
    <location>
        <position position="519"/>
    </location>
    <ligand>
        <name>heme</name>
        <dbReference type="ChEBI" id="CHEBI:30413"/>
    </ligand>
    <ligandPart>
        <name>Fe</name>
        <dbReference type="ChEBI" id="CHEBI:18248"/>
    </ligandPart>
</feature>
<evidence type="ECO:0000313" key="14">
    <source>
        <dbReference type="EMBL" id="ERF69173.1"/>
    </source>
</evidence>
<dbReference type="GO" id="GO:0020037">
    <property type="term" value="F:heme binding"/>
    <property type="evidence" value="ECO:0007669"/>
    <property type="project" value="InterPro"/>
</dbReference>
<dbReference type="InterPro" id="IPR002403">
    <property type="entry name" value="Cyt_P450_E_grp-IV"/>
</dbReference>
<gene>
    <name evidence="14" type="ORF">EPUS_01130</name>
</gene>
<comment type="similarity">
    <text evidence="3">Belongs to the cytochrome P450 family.</text>
</comment>
<dbReference type="Gene3D" id="1.10.630.10">
    <property type="entry name" value="Cytochrome P450"/>
    <property type="match status" value="1"/>
</dbReference>
<name>U1GAZ3_ENDPU</name>
<evidence type="ECO:0000313" key="15">
    <source>
        <dbReference type="Proteomes" id="UP000019373"/>
    </source>
</evidence>
<evidence type="ECO:0000256" key="10">
    <source>
        <dbReference type="ARBA" id="ARBA00023033"/>
    </source>
</evidence>
<dbReference type="EMBL" id="KE721469">
    <property type="protein sequence ID" value="ERF69173.1"/>
    <property type="molecule type" value="Genomic_DNA"/>
</dbReference>
<keyword evidence="10" id="KW-0503">Monooxygenase</keyword>
<dbReference type="GO" id="GO:0005506">
    <property type="term" value="F:iron ion binding"/>
    <property type="evidence" value="ECO:0007669"/>
    <property type="project" value="InterPro"/>
</dbReference>
<protein>
    <recommendedName>
        <fullName evidence="16">Cytochrome P450</fullName>
    </recommendedName>
</protein>
<dbReference type="InterPro" id="IPR036396">
    <property type="entry name" value="Cyt_P450_sf"/>
</dbReference>
<evidence type="ECO:0000256" key="12">
    <source>
        <dbReference type="PIRSR" id="PIRSR602403-1"/>
    </source>
</evidence>
<dbReference type="CDD" id="cd11041">
    <property type="entry name" value="CYP503A1-like"/>
    <property type="match status" value="1"/>
</dbReference>
<evidence type="ECO:0000256" key="9">
    <source>
        <dbReference type="ARBA" id="ARBA00023004"/>
    </source>
</evidence>
<evidence type="ECO:0008006" key="16">
    <source>
        <dbReference type="Google" id="ProtNLM"/>
    </source>
</evidence>
<keyword evidence="4 12" id="KW-0349">Heme</keyword>
<comment type="cofactor">
    <cofactor evidence="1 12">
        <name>heme</name>
        <dbReference type="ChEBI" id="CHEBI:30413"/>
    </cofactor>
</comment>
<dbReference type="OrthoDB" id="1844152at2759"/>
<evidence type="ECO:0000256" key="4">
    <source>
        <dbReference type="ARBA" id="ARBA00022617"/>
    </source>
</evidence>